<name>A0A6G0SJX9_9STRA</name>
<evidence type="ECO:0000313" key="1">
    <source>
        <dbReference type="EMBL" id="KAE9360990.1"/>
    </source>
</evidence>
<protein>
    <submittedName>
        <fullName evidence="1">Uncharacterized protein</fullName>
    </submittedName>
</protein>
<dbReference type="EMBL" id="QXFY01000036">
    <property type="protein sequence ID" value="KAE9360990.1"/>
    <property type="molecule type" value="Genomic_DNA"/>
</dbReference>
<dbReference type="Proteomes" id="UP000486351">
    <property type="component" value="Unassembled WGS sequence"/>
</dbReference>
<proteinExistence type="predicted"/>
<reference evidence="1 2" key="1">
    <citation type="submission" date="2018-09" db="EMBL/GenBank/DDBJ databases">
        <title>Genomic investigation of the strawberry pathogen Phytophthora fragariae indicates pathogenicity is determined by transcriptional variation in three key races.</title>
        <authorList>
            <person name="Adams T.M."/>
            <person name="Armitage A.D."/>
            <person name="Sobczyk M.K."/>
            <person name="Bates H.J."/>
            <person name="Dunwell J.M."/>
            <person name="Nellist C.F."/>
            <person name="Harrison R.J."/>
        </authorList>
    </citation>
    <scope>NUCLEOTIDE SEQUENCE [LARGE SCALE GENOMIC DNA]</scope>
    <source>
        <strain evidence="1 2">NOV-77</strain>
    </source>
</reference>
<evidence type="ECO:0000313" key="2">
    <source>
        <dbReference type="Proteomes" id="UP000486351"/>
    </source>
</evidence>
<organism evidence="1 2">
    <name type="scientific">Phytophthora fragariae</name>
    <dbReference type="NCBI Taxonomy" id="53985"/>
    <lineage>
        <taxon>Eukaryota</taxon>
        <taxon>Sar</taxon>
        <taxon>Stramenopiles</taxon>
        <taxon>Oomycota</taxon>
        <taxon>Peronosporomycetes</taxon>
        <taxon>Peronosporales</taxon>
        <taxon>Peronosporaceae</taxon>
        <taxon>Phytophthora</taxon>
    </lineage>
</organism>
<accession>A0A6G0SJX9</accession>
<dbReference type="AlphaFoldDB" id="A0A6G0SJX9"/>
<gene>
    <name evidence="1" type="ORF">PF008_g1474</name>
</gene>
<sequence length="88" mass="10409">MYLTELATRALALLNPFRDLAAQRLKRRDPPGEDDSQSPNKFAKLAEVLREHEEKDLKLRREQWEQERQYVLPPRLSAARTSNAFCKW</sequence>
<comment type="caution">
    <text evidence="1">The sequence shown here is derived from an EMBL/GenBank/DDBJ whole genome shotgun (WGS) entry which is preliminary data.</text>
</comment>